<feature type="region of interest" description="Disordered" evidence="1">
    <location>
        <begin position="1"/>
        <end position="97"/>
    </location>
</feature>
<name>A0ABC8J574_ERUVS</name>
<feature type="region of interest" description="Disordered" evidence="1">
    <location>
        <begin position="148"/>
        <end position="168"/>
    </location>
</feature>
<gene>
    <name evidence="2" type="ORF">ERUC_LOCUS6832</name>
</gene>
<evidence type="ECO:0000256" key="1">
    <source>
        <dbReference type="SAM" id="MobiDB-lite"/>
    </source>
</evidence>
<proteinExistence type="predicted"/>
<dbReference type="Proteomes" id="UP001642260">
    <property type="component" value="Unassembled WGS sequence"/>
</dbReference>
<reference evidence="2 3" key="1">
    <citation type="submission" date="2022-03" db="EMBL/GenBank/DDBJ databases">
        <authorList>
            <person name="Macdonald S."/>
            <person name="Ahmed S."/>
            <person name="Newling K."/>
        </authorList>
    </citation>
    <scope>NUCLEOTIDE SEQUENCE [LARGE SCALE GENOMIC DNA]</scope>
</reference>
<keyword evidence="3" id="KW-1185">Reference proteome</keyword>
<evidence type="ECO:0000313" key="3">
    <source>
        <dbReference type="Proteomes" id="UP001642260"/>
    </source>
</evidence>
<organism evidence="2 3">
    <name type="scientific">Eruca vesicaria subsp. sativa</name>
    <name type="common">Garden rocket</name>
    <name type="synonym">Eruca sativa</name>
    <dbReference type="NCBI Taxonomy" id="29727"/>
    <lineage>
        <taxon>Eukaryota</taxon>
        <taxon>Viridiplantae</taxon>
        <taxon>Streptophyta</taxon>
        <taxon>Embryophyta</taxon>
        <taxon>Tracheophyta</taxon>
        <taxon>Spermatophyta</taxon>
        <taxon>Magnoliopsida</taxon>
        <taxon>eudicotyledons</taxon>
        <taxon>Gunneridae</taxon>
        <taxon>Pentapetalae</taxon>
        <taxon>rosids</taxon>
        <taxon>malvids</taxon>
        <taxon>Brassicales</taxon>
        <taxon>Brassicaceae</taxon>
        <taxon>Brassiceae</taxon>
        <taxon>Eruca</taxon>
    </lineage>
</organism>
<feature type="compositionally biased region" description="Basic residues" evidence="1">
    <location>
        <begin position="157"/>
        <end position="168"/>
    </location>
</feature>
<dbReference type="EMBL" id="CAKOAT010078711">
    <property type="protein sequence ID" value="CAH8313408.1"/>
    <property type="molecule type" value="Genomic_DNA"/>
</dbReference>
<sequence length="168" mass="18065">MHAKVSVAPGDSRVLSNGKLVSQQNIGLGESRSIPPVHPRYLESYTPSPRPIRKRLEFPTTAGSEGGLSSRERRSALEHIADPDLRGFPPLSLSGNSDSVRLHDVEILYEDGVDQEPLISQNFPSSSRVPVSLCLGASHDPDAFAVPVVSPPATRASGKRKASRAPIR</sequence>
<protein>
    <submittedName>
        <fullName evidence="2">Uncharacterized protein</fullName>
    </submittedName>
</protein>
<dbReference type="AlphaFoldDB" id="A0ABC8J574"/>
<feature type="compositionally biased region" description="Basic and acidic residues" evidence="1">
    <location>
        <begin position="70"/>
        <end position="85"/>
    </location>
</feature>
<evidence type="ECO:0000313" key="2">
    <source>
        <dbReference type="EMBL" id="CAH8313408.1"/>
    </source>
</evidence>
<comment type="caution">
    <text evidence="2">The sequence shown here is derived from an EMBL/GenBank/DDBJ whole genome shotgun (WGS) entry which is preliminary data.</text>
</comment>
<accession>A0ABC8J574</accession>